<sequence>MSDRVVGLLDGHFVYEDSRGGYEMDVKGHRVAIKPSFHHHIKLCFEHHEPSVGSKRQRQDQQQEGRQHPSQAAAAAAAVGDGDNRDDGFTVTPCGIRYRIVREGTGKVPTVNDMVKLHWATWTDGFHGKRNAMELPGLVIRVAGENDCEKAMLGSMREGEIRQFIDPQLKRYVEMRLISIEGIADAIQRI</sequence>
<dbReference type="Proteomes" id="UP000041254">
    <property type="component" value="Unassembled WGS sequence"/>
</dbReference>
<organism evidence="2 3">
    <name type="scientific">Vitrella brassicaformis (strain CCMP3155)</name>
    <dbReference type="NCBI Taxonomy" id="1169540"/>
    <lineage>
        <taxon>Eukaryota</taxon>
        <taxon>Sar</taxon>
        <taxon>Alveolata</taxon>
        <taxon>Colpodellida</taxon>
        <taxon>Vitrellaceae</taxon>
        <taxon>Vitrella</taxon>
    </lineage>
</organism>
<accession>A0A0G4GIF8</accession>
<dbReference type="EMBL" id="CDMY01000677">
    <property type="protein sequence ID" value="CEM29653.1"/>
    <property type="molecule type" value="Genomic_DNA"/>
</dbReference>
<name>A0A0G4GIF8_VITBC</name>
<proteinExistence type="predicted"/>
<dbReference type="GO" id="GO:0003755">
    <property type="term" value="F:peptidyl-prolyl cis-trans isomerase activity"/>
    <property type="evidence" value="ECO:0007669"/>
    <property type="project" value="InterPro"/>
</dbReference>
<evidence type="ECO:0000313" key="2">
    <source>
        <dbReference type="EMBL" id="CEM29653.1"/>
    </source>
</evidence>
<dbReference type="OrthoDB" id="77911at2759"/>
<dbReference type="PhylomeDB" id="A0A0G4GIF8"/>
<dbReference type="Gene3D" id="3.10.50.40">
    <property type="match status" value="1"/>
</dbReference>
<protein>
    <submittedName>
        <fullName evidence="2">Uncharacterized protein</fullName>
    </submittedName>
</protein>
<dbReference type="AlphaFoldDB" id="A0A0G4GIF8"/>
<reference evidence="2 3" key="1">
    <citation type="submission" date="2014-11" db="EMBL/GenBank/DDBJ databases">
        <authorList>
            <person name="Zhu J."/>
            <person name="Qi W."/>
            <person name="Song R."/>
        </authorList>
    </citation>
    <scope>NUCLEOTIDE SEQUENCE [LARGE SCALE GENOMIC DNA]</scope>
</reference>
<gene>
    <name evidence="2" type="ORF">Vbra_17888</name>
</gene>
<dbReference type="SUPFAM" id="SSF54534">
    <property type="entry name" value="FKBP-like"/>
    <property type="match status" value="1"/>
</dbReference>
<dbReference type="InterPro" id="IPR046357">
    <property type="entry name" value="PPIase_dom_sf"/>
</dbReference>
<dbReference type="InParanoid" id="A0A0G4GIF8"/>
<feature type="region of interest" description="Disordered" evidence="1">
    <location>
        <begin position="48"/>
        <end position="86"/>
    </location>
</feature>
<keyword evidence="3" id="KW-1185">Reference proteome</keyword>
<evidence type="ECO:0000256" key="1">
    <source>
        <dbReference type="SAM" id="MobiDB-lite"/>
    </source>
</evidence>
<feature type="compositionally biased region" description="Basic and acidic residues" evidence="1">
    <location>
        <begin position="57"/>
        <end position="67"/>
    </location>
</feature>
<evidence type="ECO:0000313" key="3">
    <source>
        <dbReference type="Proteomes" id="UP000041254"/>
    </source>
</evidence>
<dbReference type="VEuPathDB" id="CryptoDB:Vbra_17888"/>